<reference evidence="1 2" key="1">
    <citation type="submission" date="2021-07" db="EMBL/GenBank/DDBJ databases">
        <title>The Aristolochia fimbriata genome: insights into angiosperm evolution, floral development and chemical biosynthesis.</title>
        <authorList>
            <person name="Jiao Y."/>
        </authorList>
    </citation>
    <scope>NUCLEOTIDE SEQUENCE [LARGE SCALE GENOMIC DNA]</scope>
    <source>
        <strain evidence="1">IBCAS-2021</strain>
        <tissue evidence="1">Leaf</tissue>
    </source>
</reference>
<accession>A0AAV7E9G3</accession>
<gene>
    <name evidence="1" type="ORF">H6P81_015472</name>
</gene>
<dbReference type="AlphaFoldDB" id="A0AAV7E9G3"/>
<sequence length="172" mass="19691">MKSTEEEAECRMPTIFCLLPTRLTSKRFKHPALRIRTEWNNRGFDSLLLPLQTRPPIDTIKTGQRLFNSGRRISLTRPSLCLGYLLLYCETHNTHARSNLPANCMYEGHSPATSSLLLTPRTWVETKLTPLATENEREITVLLRVFFIGLQCEDEGGEGDQEAQQFDRLIVV</sequence>
<evidence type="ECO:0000313" key="2">
    <source>
        <dbReference type="Proteomes" id="UP000825729"/>
    </source>
</evidence>
<evidence type="ECO:0000313" key="1">
    <source>
        <dbReference type="EMBL" id="KAG9444132.1"/>
    </source>
</evidence>
<protein>
    <submittedName>
        <fullName evidence="1">Uncharacterized protein</fullName>
    </submittedName>
</protein>
<dbReference type="EMBL" id="JAINDJ010000006">
    <property type="protein sequence ID" value="KAG9444132.1"/>
    <property type="molecule type" value="Genomic_DNA"/>
</dbReference>
<dbReference type="Proteomes" id="UP000825729">
    <property type="component" value="Unassembled WGS sequence"/>
</dbReference>
<name>A0AAV7E9G3_ARIFI</name>
<proteinExistence type="predicted"/>
<organism evidence="1 2">
    <name type="scientific">Aristolochia fimbriata</name>
    <name type="common">White veined hardy Dutchman's pipe vine</name>
    <dbReference type="NCBI Taxonomy" id="158543"/>
    <lineage>
        <taxon>Eukaryota</taxon>
        <taxon>Viridiplantae</taxon>
        <taxon>Streptophyta</taxon>
        <taxon>Embryophyta</taxon>
        <taxon>Tracheophyta</taxon>
        <taxon>Spermatophyta</taxon>
        <taxon>Magnoliopsida</taxon>
        <taxon>Magnoliidae</taxon>
        <taxon>Piperales</taxon>
        <taxon>Aristolochiaceae</taxon>
        <taxon>Aristolochia</taxon>
    </lineage>
</organism>
<comment type="caution">
    <text evidence="1">The sequence shown here is derived from an EMBL/GenBank/DDBJ whole genome shotgun (WGS) entry which is preliminary data.</text>
</comment>
<keyword evidence="2" id="KW-1185">Reference proteome</keyword>